<evidence type="ECO:0008006" key="4">
    <source>
        <dbReference type="Google" id="ProtNLM"/>
    </source>
</evidence>
<dbReference type="InterPro" id="IPR035918">
    <property type="entry name" value="CytB_endotoxin-like_sf"/>
</dbReference>
<evidence type="ECO:0000313" key="2">
    <source>
        <dbReference type="EMBL" id="CAE6469082.1"/>
    </source>
</evidence>
<comment type="caution">
    <text evidence="2">The sequence shown here is derived from an EMBL/GenBank/DDBJ whole genome shotgun (WGS) entry which is preliminary data.</text>
</comment>
<sequence>MSDAPVFDEYGTLPGHLVDPAKQVMKFTGYFLVVQTQYFDWERYKTAIDNRPDYNLIIEAYESQNIAQQNNTVSTMVDRIGDVLYRVAGPSGFDRDAMTERVKIAFTSLETQESSGFAYWEKSGSNSAFTYRILFAVPNQYVNTDFYSLVTTVKLTADIYEKSTWFGLSRESRHNFSAQVNTMRLACSKDFVAGPRP</sequence>
<protein>
    <recommendedName>
        <fullName evidence="4">Delta-endotoxin CytB</fullName>
    </recommendedName>
</protein>
<evidence type="ECO:0000313" key="3">
    <source>
        <dbReference type="Proteomes" id="UP000663841"/>
    </source>
</evidence>
<dbReference type="Gene3D" id="3.40.198.10">
    <property type="entry name" value="Delta-endotoxin CytB-like"/>
    <property type="match status" value="1"/>
</dbReference>
<dbReference type="SUPFAM" id="SSF55676">
    <property type="entry name" value="CytB endotoxin-like"/>
    <property type="match status" value="1"/>
</dbReference>
<keyword evidence="1" id="KW-0749">Sporulation</keyword>
<dbReference type="GO" id="GO:0005576">
    <property type="term" value="C:extracellular region"/>
    <property type="evidence" value="ECO:0007669"/>
    <property type="project" value="InterPro"/>
</dbReference>
<dbReference type="EMBL" id="CAJMWW010000369">
    <property type="protein sequence ID" value="CAE6469082.1"/>
    <property type="molecule type" value="Genomic_DNA"/>
</dbReference>
<evidence type="ECO:0000256" key="1">
    <source>
        <dbReference type="ARBA" id="ARBA00022969"/>
    </source>
</evidence>
<dbReference type="Pfam" id="PF01338">
    <property type="entry name" value="Bac_thur_toxin"/>
    <property type="match status" value="1"/>
</dbReference>
<dbReference type="GO" id="GO:0030435">
    <property type="term" value="P:sporulation resulting in formation of a cellular spore"/>
    <property type="evidence" value="ECO:0007669"/>
    <property type="project" value="UniProtKB-KW"/>
</dbReference>
<organism evidence="2 3">
    <name type="scientific">Rhizoctonia solani</name>
    <dbReference type="NCBI Taxonomy" id="456999"/>
    <lineage>
        <taxon>Eukaryota</taxon>
        <taxon>Fungi</taxon>
        <taxon>Dikarya</taxon>
        <taxon>Basidiomycota</taxon>
        <taxon>Agaricomycotina</taxon>
        <taxon>Agaricomycetes</taxon>
        <taxon>Cantharellales</taxon>
        <taxon>Ceratobasidiaceae</taxon>
        <taxon>Rhizoctonia</taxon>
    </lineage>
</organism>
<gene>
    <name evidence="2" type="ORF">RDB_LOCUS172247</name>
</gene>
<dbReference type="InterPro" id="IPR001615">
    <property type="entry name" value="Endotoxin_CytB"/>
</dbReference>
<reference evidence="2" key="1">
    <citation type="submission" date="2021-01" db="EMBL/GenBank/DDBJ databases">
        <authorList>
            <person name="Kaushik A."/>
        </authorList>
    </citation>
    <scope>NUCLEOTIDE SEQUENCE</scope>
    <source>
        <strain evidence="2">AG3-T5</strain>
    </source>
</reference>
<dbReference type="AlphaFoldDB" id="A0A8H3BY87"/>
<dbReference type="Proteomes" id="UP000663841">
    <property type="component" value="Unassembled WGS sequence"/>
</dbReference>
<proteinExistence type="predicted"/>
<name>A0A8H3BY87_9AGAM</name>
<dbReference type="OrthoDB" id="1470350at2759"/>
<accession>A0A8H3BY87</accession>